<dbReference type="GO" id="GO:0005524">
    <property type="term" value="F:ATP binding"/>
    <property type="evidence" value="ECO:0007669"/>
    <property type="project" value="InterPro"/>
</dbReference>
<dbReference type="InterPro" id="IPR012340">
    <property type="entry name" value="NA-bd_OB-fold"/>
</dbReference>
<evidence type="ECO:0000256" key="3">
    <source>
        <dbReference type="ARBA" id="ARBA00022598"/>
    </source>
</evidence>
<name>A0A846XHC3_9NOCA</name>
<dbReference type="Proteomes" id="UP000565715">
    <property type="component" value="Unassembled WGS sequence"/>
</dbReference>
<evidence type="ECO:0000313" key="7">
    <source>
        <dbReference type="Proteomes" id="UP000565715"/>
    </source>
</evidence>
<proteinExistence type="inferred from homology"/>
<organism evidence="6 7">
    <name type="scientific">Nocardia speluncae</name>
    <dbReference type="NCBI Taxonomy" id="419477"/>
    <lineage>
        <taxon>Bacteria</taxon>
        <taxon>Bacillati</taxon>
        <taxon>Actinomycetota</taxon>
        <taxon>Actinomycetes</taxon>
        <taxon>Mycobacteriales</taxon>
        <taxon>Nocardiaceae</taxon>
        <taxon>Nocardia</taxon>
    </lineage>
</organism>
<evidence type="ECO:0000259" key="5">
    <source>
        <dbReference type="PROSITE" id="PS50160"/>
    </source>
</evidence>
<evidence type="ECO:0000256" key="4">
    <source>
        <dbReference type="ARBA" id="ARBA00034003"/>
    </source>
</evidence>
<keyword evidence="3 6" id="KW-0436">Ligase</keyword>
<dbReference type="PANTHER" id="PTHR45674">
    <property type="entry name" value="DNA LIGASE 1/3 FAMILY MEMBER"/>
    <property type="match status" value="1"/>
</dbReference>
<gene>
    <name evidence="6" type="ORF">HGA13_21100</name>
</gene>
<dbReference type="GO" id="GO:0003910">
    <property type="term" value="F:DNA ligase (ATP) activity"/>
    <property type="evidence" value="ECO:0007669"/>
    <property type="project" value="UniProtKB-EC"/>
</dbReference>
<dbReference type="SUPFAM" id="SSF50249">
    <property type="entry name" value="Nucleic acid-binding proteins"/>
    <property type="match status" value="1"/>
</dbReference>
<dbReference type="GO" id="GO:0006310">
    <property type="term" value="P:DNA recombination"/>
    <property type="evidence" value="ECO:0007669"/>
    <property type="project" value="InterPro"/>
</dbReference>
<sequence>MVICRGGACRLYSRNRREITDSYPELVAALTTGAGNREMVLDGEIIAQTPAGTPSFALLQRRMHVARPGAALVRAVPVQLFLFDMLVDEGETVTGEPYLRRRERLHRLGFTAAPVQTPPHWVEVDAEKMMAAARDNHLEGIVSKRIDSVYRPGRRSPDWIKTPFRRTTEAIVAGWTSGSGSVSGFFGSLILGAHDPAGNLIHIGNVGTGFTFADRRSLRARLEELARADPLFPLASARGRPGTPHWVEPVLVGDVEYREYTGEGLRHPSWRGLRADKSTDEVVVPE</sequence>
<dbReference type="InterPro" id="IPR012309">
    <property type="entry name" value="DNA_ligase_ATP-dep_C"/>
</dbReference>
<keyword evidence="7" id="KW-1185">Reference proteome</keyword>
<dbReference type="AlphaFoldDB" id="A0A846XHC3"/>
<evidence type="ECO:0000256" key="1">
    <source>
        <dbReference type="ARBA" id="ARBA00007572"/>
    </source>
</evidence>
<comment type="similarity">
    <text evidence="1">Belongs to the ATP-dependent DNA ligase family.</text>
</comment>
<dbReference type="Pfam" id="PF01068">
    <property type="entry name" value="DNA_ligase_A_M"/>
    <property type="match status" value="1"/>
</dbReference>
<evidence type="ECO:0000313" key="6">
    <source>
        <dbReference type="EMBL" id="NKY35548.1"/>
    </source>
</evidence>
<evidence type="ECO:0000256" key="2">
    <source>
        <dbReference type="ARBA" id="ARBA00012727"/>
    </source>
</evidence>
<dbReference type="InterPro" id="IPR012310">
    <property type="entry name" value="DNA_ligase_ATP-dep_cent"/>
</dbReference>
<dbReference type="PROSITE" id="PS50160">
    <property type="entry name" value="DNA_LIGASE_A3"/>
    <property type="match status" value="1"/>
</dbReference>
<dbReference type="GO" id="GO:0006281">
    <property type="term" value="P:DNA repair"/>
    <property type="evidence" value="ECO:0007669"/>
    <property type="project" value="InterPro"/>
</dbReference>
<reference evidence="6 7" key="1">
    <citation type="submission" date="2020-04" db="EMBL/GenBank/DDBJ databases">
        <title>MicrobeNet Type strains.</title>
        <authorList>
            <person name="Nicholson A.C."/>
        </authorList>
    </citation>
    <scope>NUCLEOTIDE SEQUENCE [LARGE SCALE GENOMIC DNA]</scope>
    <source>
        <strain evidence="6 7">DSM 45078</strain>
    </source>
</reference>
<dbReference type="Gene3D" id="3.30.470.30">
    <property type="entry name" value="DNA ligase/mRNA capping enzyme"/>
    <property type="match status" value="1"/>
</dbReference>
<dbReference type="Pfam" id="PF04679">
    <property type="entry name" value="DNA_ligase_A_C"/>
    <property type="match status" value="1"/>
</dbReference>
<dbReference type="CDD" id="cd07971">
    <property type="entry name" value="OBF_DNA_ligase_LigD"/>
    <property type="match status" value="1"/>
</dbReference>
<feature type="domain" description="ATP-dependent DNA ligase family profile" evidence="5">
    <location>
        <begin position="71"/>
        <end position="195"/>
    </location>
</feature>
<dbReference type="SUPFAM" id="SSF56091">
    <property type="entry name" value="DNA ligase/mRNA capping enzyme, catalytic domain"/>
    <property type="match status" value="1"/>
</dbReference>
<comment type="catalytic activity">
    <reaction evidence="4">
        <text>ATP + (deoxyribonucleotide)n-3'-hydroxyl + 5'-phospho-(deoxyribonucleotide)m = (deoxyribonucleotide)n+m + AMP + diphosphate.</text>
        <dbReference type="EC" id="6.5.1.1"/>
    </reaction>
</comment>
<dbReference type="Gene3D" id="2.40.50.140">
    <property type="entry name" value="Nucleic acid-binding proteins"/>
    <property type="match status" value="1"/>
</dbReference>
<protein>
    <recommendedName>
        <fullName evidence="2">DNA ligase (ATP)</fullName>
        <ecNumber evidence="2">6.5.1.1</ecNumber>
    </recommendedName>
</protein>
<dbReference type="EC" id="6.5.1.1" evidence="2"/>
<dbReference type="PANTHER" id="PTHR45674:SF4">
    <property type="entry name" value="DNA LIGASE 1"/>
    <property type="match status" value="1"/>
</dbReference>
<dbReference type="Gene3D" id="3.30.1490.70">
    <property type="match status" value="1"/>
</dbReference>
<dbReference type="EMBL" id="JAAXOO010000005">
    <property type="protein sequence ID" value="NKY35548.1"/>
    <property type="molecule type" value="Genomic_DNA"/>
</dbReference>
<comment type="caution">
    <text evidence="6">The sequence shown here is derived from an EMBL/GenBank/DDBJ whole genome shotgun (WGS) entry which is preliminary data.</text>
</comment>
<accession>A0A846XHC3</accession>
<dbReference type="InterPro" id="IPR050191">
    <property type="entry name" value="ATP-dep_DNA_ligase"/>
</dbReference>